<accession>A0A4S3KMI2</accession>
<comment type="caution">
    <text evidence="1">The sequence shown here is derived from an EMBL/GenBank/DDBJ whole genome shotgun (WGS) entry which is preliminary data.</text>
</comment>
<sequence length="72" mass="7967">MTEIIRARRVFRHNSTTFQDPAPDLPPEQAVRLFERARPDIAHCTLEGPVAEGDTLVFTLVKPPAQTKGAQG</sequence>
<proteinExistence type="predicted"/>
<dbReference type="AlphaFoldDB" id="A0A4S3KMI2"/>
<evidence type="ECO:0008006" key="3">
    <source>
        <dbReference type="Google" id="ProtNLM"/>
    </source>
</evidence>
<keyword evidence="2" id="KW-1185">Reference proteome</keyword>
<reference evidence="1 2" key="1">
    <citation type="submission" date="2017-02" db="EMBL/GenBank/DDBJ databases">
        <title>Whole genome sequencing of Metallibacterium scheffleri DSM 24874 (T).</title>
        <authorList>
            <person name="Kumar S."/>
            <person name="Patil P."/>
            <person name="Patil P.B."/>
        </authorList>
    </citation>
    <scope>NUCLEOTIDE SEQUENCE [LARGE SCALE GENOMIC DNA]</scope>
    <source>
        <strain evidence="1 2">DSM 24874</strain>
    </source>
</reference>
<dbReference type="RefSeq" id="WP_081130129.1">
    <property type="nucleotide sequence ID" value="NZ_LDOS01000005.1"/>
</dbReference>
<dbReference type="EMBL" id="MWQO01000033">
    <property type="protein sequence ID" value="THD10112.1"/>
    <property type="molecule type" value="Genomic_DNA"/>
</dbReference>
<evidence type="ECO:0000313" key="1">
    <source>
        <dbReference type="EMBL" id="THD10112.1"/>
    </source>
</evidence>
<dbReference type="STRING" id="993689.GCA_002077135_00062"/>
<dbReference type="Pfam" id="PF14454">
    <property type="entry name" value="Prok_Ub"/>
    <property type="match status" value="1"/>
</dbReference>
<dbReference type="InterPro" id="IPR032866">
    <property type="entry name" value="Prok_Ub"/>
</dbReference>
<organism evidence="1 2">
    <name type="scientific">Metallibacterium scheffleri</name>
    <dbReference type="NCBI Taxonomy" id="993689"/>
    <lineage>
        <taxon>Bacteria</taxon>
        <taxon>Pseudomonadati</taxon>
        <taxon>Pseudomonadota</taxon>
        <taxon>Gammaproteobacteria</taxon>
        <taxon>Lysobacterales</taxon>
        <taxon>Rhodanobacteraceae</taxon>
        <taxon>Metallibacterium</taxon>
    </lineage>
</organism>
<evidence type="ECO:0000313" key="2">
    <source>
        <dbReference type="Proteomes" id="UP000307749"/>
    </source>
</evidence>
<protein>
    <recommendedName>
        <fullName evidence="3">Multi-ubiquitin domain-containing protein</fullName>
    </recommendedName>
</protein>
<gene>
    <name evidence="1" type="ORF">B1806_09590</name>
</gene>
<dbReference type="OrthoDB" id="6912309at2"/>
<dbReference type="Proteomes" id="UP000307749">
    <property type="component" value="Unassembled WGS sequence"/>
</dbReference>
<name>A0A4S3KMI2_9GAMM</name>